<keyword evidence="2" id="KW-1185">Reference proteome</keyword>
<evidence type="ECO:0000313" key="2">
    <source>
        <dbReference type="Proteomes" id="UP001525961"/>
    </source>
</evidence>
<proteinExistence type="predicted"/>
<gene>
    <name evidence="1" type="ORF">NG792_17030</name>
</gene>
<dbReference type="EMBL" id="JAMXFA010000023">
    <property type="protein sequence ID" value="MCT7979420.1"/>
    <property type="molecule type" value="Genomic_DNA"/>
</dbReference>
<name>A0ABT2N9N9_9CYAN</name>
<protein>
    <submittedName>
        <fullName evidence="1">Uncharacterized protein</fullName>
    </submittedName>
</protein>
<sequence length="80" mass="8431">MPNTVLQYRLPHYLPGIGGGDRCNCGAQGGQSLRLSGVILGAMLRAIACDRGSPLVFLDPAGRSPSIPAPFPKFSPLLIR</sequence>
<reference evidence="1 2" key="1">
    <citation type="journal article" date="2022" name="Front. Microbiol.">
        <title>High genomic differentiation and limited gene flow indicate recent cryptic speciation within the genus Laspinema (cyanobacteria).</title>
        <authorList>
            <person name="Stanojkovic A."/>
            <person name="Skoupy S."/>
            <person name="Skaloud P."/>
            <person name="Dvorak P."/>
        </authorList>
    </citation>
    <scope>NUCLEOTIDE SEQUENCE [LARGE SCALE GENOMIC DNA]</scope>
    <source>
        <strain evidence="1 2">D3b</strain>
    </source>
</reference>
<accession>A0ABT2N9N9</accession>
<evidence type="ECO:0000313" key="1">
    <source>
        <dbReference type="EMBL" id="MCT7979420.1"/>
    </source>
</evidence>
<dbReference type="Proteomes" id="UP001525961">
    <property type="component" value="Unassembled WGS sequence"/>
</dbReference>
<comment type="caution">
    <text evidence="1">The sequence shown here is derived from an EMBL/GenBank/DDBJ whole genome shotgun (WGS) entry which is preliminary data.</text>
</comment>
<organism evidence="1 2">
    <name type="scientific">Laspinema olomoucense D3b</name>
    <dbReference type="NCBI Taxonomy" id="2953688"/>
    <lineage>
        <taxon>Bacteria</taxon>
        <taxon>Bacillati</taxon>
        <taxon>Cyanobacteriota</taxon>
        <taxon>Cyanophyceae</taxon>
        <taxon>Oscillatoriophycideae</taxon>
        <taxon>Oscillatoriales</taxon>
        <taxon>Laspinemataceae</taxon>
        <taxon>Laspinema</taxon>
        <taxon>Laspinema olomoucense</taxon>
    </lineage>
</organism>